<dbReference type="PIRSF" id="PIRSF037112">
    <property type="entry name" value="Antirestriction_ArdC"/>
    <property type="match status" value="1"/>
</dbReference>
<accession>A0A6L6HRN9</accession>
<dbReference type="InterPro" id="IPR041459">
    <property type="entry name" value="MPTase-PolyVal"/>
</dbReference>
<organism evidence="3 4">
    <name type="scientific">Paracoccus lichenicola</name>
    <dbReference type="NCBI Taxonomy" id="2665644"/>
    <lineage>
        <taxon>Bacteria</taxon>
        <taxon>Pseudomonadati</taxon>
        <taxon>Pseudomonadota</taxon>
        <taxon>Alphaproteobacteria</taxon>
        <taxon>Rhodobacterales</taxon>
        <taxon>Paracoccaceae</taxon>
        <taxon>Paracoccus</taxon>
    </lineage>
</organism>
<dbReference type="AlphaFoldDB" id="A0A6L6HRN9"/>
<evidence type="ECO:0000313" key="4">
    <source>
        <dbReference type="Proteomes" id="UP000481417"/>
    </source>
</evidence>
<dbReference type="RefSeq" id="WP_154765931.1">
    <property type="nucleotide sequence ID" value="NZ_WMBT01000017.1"/>
</dbReference>
<protein>
    <submittedName>
        <fullName evidence="3">DUF1738 domain-containing protein</fullName>
    </submittedName>
</protein>
<dbReference type="Pfam" id="PF18818">
    <property type="entry name" value="MPTase-PolyVal"/>
    <property type="match status" value="1"/>
</dbReference>
<sequence length="296" mass="32868">MADKFDLYAHVTDSIIASIEAGTPAWRKPWTGDKGGAPFPLRSNGEPYSGINVLMLWLAADAKGYRAPRWFTYKQAQEAGGQVRKGETSSTVVKYGTFEREDAETGEERRLPYLKAYRVFNAEQIDGLPTEHYGTPAEAPRDLGTEADPVLDAFFAATGIELRTSDDPRAFYDIGSDFIHMPPIATFHSAAGFYGTLAHEQIHATGHKSRLDRFSRFNDRKAVAFEELIAEIGNCMTCARLGLTPDFAQSGAYVQSWLRAMKNDKRLIFKAASEAQKAAEWLMKGKPDEAEEKRAA</sequence>
<evidence type="ECO:0000313" key="3">
    <source>
        <dbReference type="EMBL" id="MTE01856.1"/>
    </source>
</evidence>
<comment type="caution">
    <text evidence="3">The sequence shown here is derived from an EMBL/GenBank/DDBJ whole genome shotgun (WGS) entry which is preliminary data.</text>
</comment>
<dbReference type="Proteomes" id="UP000481417">
    <property type="component" value="Unassembled WGS sequence"/>
</dbReference>
<dbReference type="EMBL" id="WMBT01000017">
    <property type="protein sequence ID" value="MTE01856.1"/>
    <property type="molecule type" value="Genomic_DNA"/>
</dbReference>
<dbReference type="InterPro" id="IPR017113">
    <property type="entry name" value="Antirestriction_ArdC"/>
</dbReference>
<dbReference type="GO" id="GO:0003697">
    <property type="term" value="F:single-stranded DNA binding"/>
    <property type="evidence" value="ECO:0007669"/>
    <property type="project" value="InterPro"/>
</dbReference>
<feature type="domain" description="Polyvalent protein metallopeptidase" evidence="2">
    <location>
        <begin position="151"/>
        <end position="273"/>
    </location>
</feature>
<evidence type="ECO:0000259" key="2">
    <source>
        <dbReference type="Pfam" id="PF18818"/>
    </source>
</evidence>
<name>A0A6L6HRN9_9RHOB</name>
<proteinExistence type="predicted"/>
<feature type="domain" description="N-terminal" evidence="1">
    <location>
        <begin position="6"/>
        <end position="120"/>
    </location>
</feature>
<reference evidence="3 4" key="1">
    <citation type="submission" date="2019-11" db="EMBL/GenBank/DDBJ databases">
        <authorList>
            <person name="Lang L."/>
        </authorList>
    </citation>
    <scope>NUCLEOTIDE SEQUENCE [LARGE SCALE GENOMIC DNA]</scope>
    <source>
        <strain evidence="3 4">YIM 132242</strain>
    </source>
</reference>
<dbReference type="InterPro" id="IPR013610">
    <property type="entry name" value="ArdC_N"/>
</dbReference>
<keyword evidence="4" id="KW-1185">Reference proteome</keyword>
<evidence type="ECO:0000259" key="1">
    <source>
        <dbReference type="Pfam" id="PF08401"/>
    </source>
</evidence>
<dbReference type="Pfam" id="PF08401">
    <property type="entry name" value="ArdcN"/>
    <property type="match status" value="1"/>
</dbReference>
<gene>
    <name evidence="3" type="ORF">GIY56_16320</name>
</gene>